<name>A0A7S1A5U4_NOCSC</name>
<feature type="compositionally biased region" description="Polar residues" evidence="1">
    <location>
        <begin position="524"/>
        <end position="540"/>
    </location>
</feature>
<feature type="compositionally biased region" description="Polar residues" evidence="1">
    <location>
        <begin position="550"/>
        <end position="562"/>
    </location>
</feature>
<feature type="region of interest" description="Disordered" evidence="1">
    <location>
        <begin position="224"/>
        <end position="325"/>
    </location>
</feature>
<protein>
    <submittedName>
        <fullName evidence="2">Uncharacterized protein</fullName>
    </submittedName>
</protein>
<gene>
    <name evidence="2" type="ORF">NSCI0253_LOCUS17134</name>
</gene>
<proteinExistence type="predicted"/>
<dbReference type="EMBL" id="HBFQ01024280">
    <property type="protein sequence ID" value="CAD8842786.1"/>
    <property type="molecule type" value="Transcribed_RNA"/>
</dbReference>
<feature type="region of interest" description="Disordered" evidence="1">
    <location>
        <begin position="172"/>
        <end position="192"/>
    </location>
</feature>
<evidence type="ECO:0000256" key="1">
    <source>
        <dbReference type="SAM" id="MobiDB-lite"/>
    </source>
</evidence>
<feature type="compositionally biased region" description="Polar residues" evidence="1">
    <location>
        <begin position="476"/>
        <end position="488"/>
    </location>
</feature>
<feature type="region of interest" description="Disordered" evidence="1">
    <location>
        <begin position="422"/>
        <end position="592"/>
    </location>
</feature>
<feature type="compositionally biased region" description="Polar residues" evidence="1">
    <location>
        <begin position="498"/>
        <end position="507"/>
    </location>
</feature>
<feature type="compositionally biased region" description="Low complexity" evidence="1">
    <location>
        <begin position="508"/>
        <end position="520"/>
    </location>
</feature>
<evidence type="ECO:0000313" key="2">
    <source>
        <dbReference type="EMBL" id="CAD8842786.1"/>
    </source>
</evidence>
<sequence>MQDLSSDGLCGPSEGGARMLRVEVKGLLHEWFNIDEMSDFIKSPSFADTLRDNISRYFGVAVENQALYDEDGLLTTAADLNRTLQRVSPLLHVYDISEMGPELREKTAGEFAKINAEVESTQRILGLLRAGNLRGAQHPSGDAVPGDATPATTPQLRSLPEASLREEVSMSNGMSTASGGAHEVNVTDRSQDRESTSCLRASASVPYVCADALLPVSTPAVRLREQKTPVRTHSPSPCTAVGSGKDSDPFRAVTGMVRRSASQKELARWPSPRTGSKGLASDVDAPHMASRGRGLGSQSEQVRAAWPSPRTRTPGRHVGAERPGWRVANGSPVVVDVRAAAPSPFSKRTHSAPYSLPDTPVQMPPAPSWHSPADPCGVGSVGIPLGLQIPSLGSAKLGSAHSSAPGRYGQCPSVPMTAKFSPLDTGPFGNGVTKSEGQPLRRSRSGTGLPRNGTLPMRPLAQPASPSHMLARNGLGSVSTSTLLNMTAPSVDGGGGDTSRSLTPAPTSRSLASARRSAAAHPGVSSTPSRMGPAPNTNSWVAGPAPAACRSQTPLAPRQNSLRYLHNRDASAPCSAGCGPRSLPGSLPAPPV</sequence>
<dbReference type="AlphaFoldDB" id="A0A7S1A5U4"/>
<organism evidence="2">
    <name type="scientific">Noctiluca scintillans</name>
    <name type="common">Sea sparkle</name>
    <name type="synonym">Red tide dinoflagellate</name>
    <dbReference type="NCBI Taxonomy" id="2966"/>
    <lineage>
        <taxon>Eukaryota</taxon>
        <taxon>Sar</taxon>
        <taxon>Alveolata</taxon>
        <taxon>Dinophyceae</taxon>
        <taxon>Noctilucales</taxon>
        <taxon>Noctilucaceae</taxon>
        <taxon>Noctiluca</taxon>
    </lineage>
</organism>
<accession>A0A7S1A5U4</accession>
<reference evidence="2" key="1">
    <citation type="submission" date="2021-01" db="EMBL/GenBank/DDBJ databases">
        <authorList>
            <person name="Corre E."/>
            <person name="Pelletier E."/>
            <person name="Niang G."/>
            <person name="Scheremetjew M."/>
            <person name="Finn R."/>
            <person name="Kale V."/>
            <person name="Holt S."/>
            <person name="Cochrane G."/>
            <person name="Meng A."/>
            <person name="Brown T."/>
            <person name="Cohen L."/>
        </authorList>
    </citation>
    <scope>NUCLEOTIDE SEQUENCE</scope>
</reference>